<dbReference type="Gene3D" id="3.40.50.150">
    <property type="entry name" value="Vaccinia Virus protein VP39"/>
    <property type="match status" value="1"/>
</dbReference>
<comment type="caution">
    <text evidence="5">The sequence shown here is derived from an EMBL/GenBank/DDBJ whole genome shotgun (WGS) entry which is preliminary data.</text>
</comment>
<proteinExistence type="predicted"/>
<dbReference type="GO" id="GO:0008168">
    <property type="term" value="F:methyltransferase activity"/>
    <property type="evidence" value="ECO:0007669"/>
    <property type="project" value="UniProtKB-KW"/>
</dbReference>
<organism evidence="5 6">
    <name type="scientific">Azospirillum oleiclasticum</name>
    <dbReference type="NCBI Taxonomy" id="2735135"/>
    <lineage>
        <taxon>Bacteria</taxon>
        <taxon>Pseudomonadati</taxon>
        <taxon>Pseudomonadota</taxon>
        <taxon>Alphaproteobacteria</taxon>
        <taxon>Rhodospirillales</taxon>
        <taxon>Azospirillaceae</taxon>
        <taxon>Azospirillum</taxon>
    </lineage>
</organism>
<dbReference type="Proteomes" id="UP000584642">
    <property type="component" value="Unassembled WGS sequence"/>
</dbReference>
<reference evidence="5 6" key="1">
    <citation type="submission" date="2020-05" db="EMBL/GenBank/DDBJ databases">
        <title>Azospirillum oleiclasticum sp. nov, a nitrogen-fixing and heavy crude oil-emulsifying bacterium isolated from the crude oil of Yumen Oilfield.</title>
        <authorList>
            <person name="Wu D."/>
            <person name="Cai M."/>
            <person name="Zhang X."/>
        </authorList>
    </citation>
    <scope>NUCLEOTIDE SEQUENCE [LARGE SCALE GENOMIC DNA]</scope>
    <source>
        <strain evidence="5 6">ROY-1-1-2</strain>
    </source>
</reference>
<gene>
    <name evidence="5" type="ORF">HND93_21755</name>
</gene>
<evidence type="ECO:0000313" key="6">
    <source>
        <dbReference type="Proteomes" id="UP000584642"/>
    </source>
</evidence>
<evidence type="ECO:0000313" key="5">
    <source>
        <dbReference type="EMBL" id="NYZ22345.1"/>
    </source>
</evidence>
<dbReference type="SUPFAM" id="SSF53335">
    <property type="entry name" value="S-adenosyl-L-methionine-dependent methyltransferases"/>
    <property type="match status" value="1"/>
</dbReference>
<evidence type="ECO:0000256" key="3">
    <source>
        <dbReference type="ARBA" id="ARBA00022691"/>
    </source>
</evidence>
<evidence type="ECO:0000259" key="4">
    <source>
        <dbReference type="Pfam" id="PF13649"/>
    </source>
</evidence>
<dbReference type="InterPro" id="IPR029063">
    <property type="entry name" value="SAM-dependent_MTases_sf"/>
</dbReference>
<evidence type="ECO:0000256" key="2">
    <source>
        <dbReference type="ARBA" id="ARBA00022679"/>
    </source>
</evidence>
<dbReference type="GO" id="GO:0032259">
    <property type="term" value="P:methylation"/>
    <property type="evidence" value="ECO:0007669"/>
    <property type="project" value="UniProtKB-KW"/>
</dbReference>
<evidence type="ECO:0000256" key="1">
    <source>
        <dbReference type="ARBA" id="ARBA00022603"/>
    </source>
</evidence>
<dbReference type="RefSeq" id="WP_180284110.1">
    <property type="nucleotide sequence ID" value="NZ_JABFDB010000016.1"/>
</dbReference>
<keyword evidence="2" id="KW-0808">Transferase</keyword>
<dbReference type="EMBL" id="JABFDB010000016">
    <property type="protein sequence ID" value="NYZ22345.1"/>
    <property type="molecule type" value="Genomic_DNA"/>
</dbReference>
<protein>
    <submittedName>
        <fullName evidence="5">Class I SAM-dependent methyltransferase</fullName>
    </submittedName>
</protein>
<keyword evidence="3" id="KW-0949">S-adenosyl-L-methionine</keyword>
<dbReference type="PANTHER" id="PTHR43464">
    <property type="entry name" value="METHYLTRANSFERASE"/>
    <property type="match status" value="1"/>
</dbReference>
<accession>A0ABX2TEZ9</accession>
<name>A0ABX2TEZ9_9PROT</name>
<dbReference type="InterPro" id="IPR041698">
    <property type="entry name" value="Methyltransf_25"/>
</dbReference>
<sequence length="277" mass="30909">MNHDVPADDASILYYDGDYPSLEIGEARAEHVVTLNRVGILGDVGHYKELARRTGGPVLEVGAGTGRLSVPLARLGFDVWAVDVAPAMLARLEARRAAEPEEVRNRLHPVCQDAQALDLPERSFRLAIIPFNVLMLIPDLGMQRRTLASVAAHLPPGGLLALDIMNPLVLTLGEDHTPHPSEPRRNPITGNSYVKTSLNDRMDEAQVQRLHGWYDELLPDGRIQVTEFSFRWRIIFRVELELLLNEAGFDLETISGDFESGAWTVDRPRMVATARRR</sequence>
<feature type="domain" description="Methyltransferase" evidence="4">
    <location>
        <begin position="58"/>
        <end position="158"/>
    </location>
</feature>
<keyword evidence="6" id="KW-1185">Reference proteome</keyword>
<dbReference type="Pfam" id="PF13649">
    <property type="entry name" value="Methyltransf_25"/>
    <property type="match status" value="1"/>
</dbReference>
<dbReference type="PANTHER" id="PTHR43464:SF19">
    <property type="entry name" value="UBIQUINONE BIOSYNTHESIS O-METHYLTRANSFERASE, MITOCHONDRIAL"/>
    <property type="match status" value="1"/>
</dbReference>
<dbReference type="CDD" id="cd02440">
    <property type="entry name" value="AdoMet_MTases"/>
    <property type="match status" value="1"/>
</dbReference>
<keyword evidence="1 5" id="KW-0489">Methyltransferase</keyword>